<keyword evidence="5 6" id="KW-0472">Membrane</keyword>
<organism evidence="8 9">
    <name type="scientific">Butyrivibrio fibrisolvens DSM 3071</name>
    <dbReference type="NCBI Taxonomy" id="1121131"/>
    <lineage>
        <taxon>Bacteria</taxon>
        <taxon>Bacillati</taxon>
        <taxon>Bacillota</taxon>
        <taxon>Clostridia</taxon>
        <taxon>Lachnospirales</taxon>
        <taxon>Lachnospiraceae</taxon>
        <taxon>Butyrivibrio</taxon>
    </lineage>
</organism>
<evidence type="ECO:0000313" key="9">
    <source>
        <dbReference type="Proteomes" id="UP000184278"/>
    </source>
</evidence>
<evidence type="ECO:0000256" key="2">
    <source>
        <dbReference type="ARBA" id="ARBA00022475"/>
    </source>
</evidence>
<dbReference type="GO" id="GO:0005886">
    <property type="term" value="C:plasma membrane"/>
    <property type="evidence" value="ECO:0007669"/>
    <property type="project" value="UniProtKB-SubCell"/>
</dbReference>
<accession>A0A1M5ZNZ9</accession>
<feature type="domain" description="Type II secretion system protein GspF" evidence="7">
    <location>
        <begin position="3"/>
        <end position="130"/>
    </location>
</feature>
<dbReference type="AlphaFoldDB" id="A0A1M5ZNZ9"/>
<dbReference type="STRING" id="1121131.SAMN02745229_02490"/>
<gene>
    <name evidence="8" type="ORF">SAMN02745229_02490</name>
</gene>
<feature type="transmembrane region" description="Helical" evidence="6">
    <location>
        <begin position="118"/>
        <end position="138"/>
    </location>
</feature>
<evidence type="ECO:0000313" key="8">
    <source>
        <dbReference type="EMBL" id="SHI25924.1"/>
    </source>
</evidence>
<dbReference type="EMBL" id="FQXK01000021">
    <property type="protein sequence ID" value="SHI25924.1"/>
    <property type="molecule type" value="Genomic_DNA"/>
</dbReference>
<keyword evidence="3 6" id="KW-0812">Transmembrane</keyword>
<dbReference type="Proteomes" id="UP000184278">
    <property type="component" value="Unassembled WGS sequence"/>
</dbReference>
<evidence type="ECO:0000256" key="4">
    <source>
        <dbReference type="ARBA" id="ARBA00022989"/>
    </source>
</evidence>
<keyword evidence="2" id="KW-1003">Cell membrane</keyword>
<evidence type="ECO:0000256" key="3">
    <source>
        <dbReference type="ARBA" id="ARBA00022692"/>
    </source>
</evidence>
<comment type="subcellular location">
    <subcellularLocation>
        <location evidence="1">Cell membrane</location>
        <topology evidence="1">Multi-pass membrane protein</topology>
    </subcellularLocation>
</comment>
<sequence length="173" mass="19423">MSVSTSQKAGYALENAFVVAYKDMKKLYGEQAPICKELRRICKGLRNNIVLEDLLYEMGERTENTYIREFANVFSVAKRSGGNITQMLEETVAQITIQTDVEKEIDVMISAGKMEARIMEVVPFAIMAYVGIMNPGFFNSLYDTFAGDVIMTVCLVVYLVAYAVIEKIIDVKV</sequence>
<evidence type="ECO:0000256" key="6">
    <source>
        <dbReference type="SAM" id="Phobius"/>
    </source>
</evidence>
<dbReference type="PANTHER" id="PTHR35007">
    <property type="entry name" value="INTEGRAL MEMBRANE PROTEIN-RELATED"/>
    <property type="match status" value="1"/>
</dbReference>
<proteinExistence type="predicted"/>
<dbReference type="PANTHER" id="PTHR35007:SF1">
    <property type="entry name" value="PILUS ASSEMBLY PROTEIN"/>
    <property type="match status" value="1"/>
</dbReference>
<keyword evidence="4 6" id="KW-1133">Transmembrane helix</keyword>
<evidence type="ECO:0000256" key="1">
    <source>
        <dbReference type="ARBA" id="ARBA00004651"/>
    </source>
</evidence>
<dbReference type="Pfam" id="PF00482">
    <property type="entry name" value="T2SSF"/>
    <property type="match status" value="1"/>
</dbReference>
<keyword evidence="9" id="KW-1185">Reference proteome</keyword>
<dbReference type="InterPro" id="IPR018076">
    <property type="entry name" value="T2SS_GspF_dom"/>
</dbReference>
<feature type="transmembrane region" description="Helical" evidence="6">
    <location>
        <begin position="144"/>
        <end position="165"/>
    </location>
</feature>
<reference evidence="9" key="1">
    <citation type="submission" date="2016-11" db="EMBL/GenBank/DDBJ databases">
        <authorList>
            <person name="Varghese N."/>
            <person name="Submissions S."/>
        </authorList>
    </citation>
    <scope>NUCLEOTIDE SEQUENCE [LARGE SCALE GENOMIC DNA]</scope>
    <source>
        <strain evidence="9">DSM 3071</strain>
    </source>
</reference>
<protein>
    <submittedName>
        <fullName evidence="8">Type II secretion system (T2SS), protein F</fullName>
    </submittedName>
</protein>
<evidence type="ECO:0000259" key="7">
    <source>
        <dbReference type="Pfam" id="PF00482"/>
    </source>
</evidence>
<name>A0A1M5ZNZ9_BUTFI</name>
<evidence type="ECO:0000256" key="5">
    <source>
        <dbReference type="ARBA" id="ARBA00023136"/>
    </source>
</evidence>